<keyword evidence="5" id="KW-0539">Nucleus</keyword>
<dbReference type="PANTHER" id="PTHR14440">
    <property type="entry name" value="DNA-DIRECTED RNA POLYMERASE I SUBUNIT RPA49"/>
    <property type="match status" value="1"/>
</dbReference>
<keyword evidence="3 6" id="KW-0240">DNA-directed RNA polymerase</keyword>
<evidence type="ECO:0000256" key="5">
    <source>
        <dbReference type="ARBA" id="ARBA00023242"/>
    </source>
</evidence>
<dbReference type="AlphaFoldDB" id="A0A9W8AET4"/>
<name>A0A9W8AET4_9FUNG</name>
<sequence length="422" mass="46684">MGEKRSRKSESRRAEITVKSKPEVVNSALGSFPGVLPESGLEFNVYQSKDSRHAGRQIVRGQNAQVSFSAATFGEAGAGPQFGKYLLGVYNPVTQKVTLQETPVLSFTQEVLALRDLPSLTEDTENAYESRSVLGKEFGGKFMRSQITNREKNKVDYDDMASENPAVLSQIAMQDEGTQAATDSIQQRNRRHLPPHNTTTDELEEVYPLAGVVPSYLQKQLPVDTYLAQREQGHAVGDSITIKSTYVQKRLDQHLKGNAHPDISRVGLLILLDYLISLAQLHPRETTKQNILSETLNNPPMAVLDYIRDQFTEAKSIASGRMVRTMTNASTEKLQCYVVVIALLSNGFHFIVDDLATELRIPTVKLGQICKSTGCQVIVTTAARDVDADTTKKGKAGSVRKAILTAPIEFPKERQLPKRARQ</sequence>
<dbReference type="OrthoDB" id="532500at2759"/>
<evidence type="ECO:0000313" key="6">
    <source>
        <dbReference type="EMBL" id="KAJ1928001.1"/>
    </source>
</evidence>
<reference evidence="6" key="1">
    <citation type="submission" date="2022-07" db="EMBL/GenBank/DDBJ databases">
        <title>Phylogenomic reconstructions and comparative analyses of Kickxellomycotina fungi.</title>
        <authorList>
            <person name="Reynolds N.K."/>
            <person name="Stajich J.E."/>
            <person name="Barry K."/>
            <person name="Grigoriev I.V."/>
            <person name="Crous P."/>
            <person name="Smith M.E."/>
        </authorList>
    </citation>
    <scope>NUCLEOTIDE SEQUENCE</scope>
    <source>
        <strain evidence="6">RSA 861</strain>
    </source>
</reference>
<dbReference type="Pfam" id="PF06870">
    <property type="entry name" value="RNA_pol_I_A49"/>
    <property type="match status" value="1"/>
</dbReference>
<proteinExistence type="inferred from homology"/>
<evidence type="ECO:0000313" key="7">
    <source>
        <dbReference type="Proteomes" id="UP001150569"/>
    </source>
</evidence>
<accession>A0A9W8AET4</accession>
<dbReference type="Proteomes" id="UP001150569">
    <property type="component" value="Unassembled WGS sequence"/>
</dbReference>
<protein>
    <submittedName>
        <fullName evidence="6">DNA-directed RNA polymerase I subunit rpa49</fullName>
    </submittedName>
</protein>
<dbReference type="GO" id="GO:0005730">
    <property type="term" value="C:nucleolus"/>
    <property type="evidence" value="ECO:0007669"/>
    <property type="project" value="UniProtKB-SubCell"/>
</dbReference>
<dbReference type="GO" id="GO:0000428">
    <property type="term" value="C:DNA-directed RNA polymerase complex"/>
    <property type="evidence" value="ECO:0007669"/>
    <property type="project" value="UniProtKB-KW"/>
</dbReference>
<gene>
    <name evidence="6" type="primary">RPA49</name>
    <name evidence="6" type="ORF">IWQ60_002464</name>
</gene>
<organism evidence="6 7">
    <name type="scientific">Tieghemiomyces parasiticus</name>
    <dbReference type="NCBI Taxonomy" id="78921"/>
    <lineage>
        <taxon>Eukaryota</taxon>
        <taxon>Fungi</taxon>
        <taxon>Fungi incertae sedis</taxon>
        <taxon>Zoopagomycota</taxon>
        <taxon>Kickxellomycotina</taxon>
        <taxon>Dimargaritomycetes</taxon>
        <taxon>Dimargaritales</taxon>
        <taxon>Dimargaritaceae</taxon>
        <taxon>Tieghemiomyces</taxon>
    </lineage>
</organism>
<dbReference type="InterPro" id="IPR009668">
    <property type="entry name" value="RNA_pol-assoc_fac_A49-like"/>
</dbReference>
<dbReference type="EMBL" id="JANBPT010000093">
    <property type="protein sequence ID" value="KAJ1928001.1"/>
    <property type="molecule type" value="Genomic_DNA"/>
</dbReference>
<evidence type="ECO:0000256" key="3">
    <source>
        <dbReference type="ARBA" id="ARBA00022478"/>
    </source>
</evidence>
<dbReference type="GO" id="GO:0003677">
    <property type="term" value="F:DNA binding"/>
    <property type="evidence" value="ECO:0007669"/>
    <property type="project" value="InterPro"/>
</dbReference>
<keyword evidence="4" id="KW-0804">Transcription</keyword>
<keyword evidence="7" id="KW-1185">Reference proteome</keyword>
<evidence type="ECO:0000256" key="2">
    <source>
        <dbReference type="ARBA" id="ARBA00009430"/>
    </source>
</evidence>
<evidence type="ECO:0000256" key="4">
    <source>
        <dbReference type="ARBA" id="ARBA00023163"/>
    </source>
</evidence>
<evidence type="ECO:0000256" key="1">
    <source>
        <dbReference type="ARBA" id="ARBA00004604"/>
    </source>
</evidence>
<dbReference type="GO" id="GO:0006351">
    <property type="term" value="P:DNA-templated transcription"/>
    <property type="evidence" value="ECO:0007669"/>
    <property type="project" value="InterPro"/>
</dbReference>
<comment type="subcellular location">
    <subcellularLocation>
        <location evidence="1">Nucleus</location>
        <location evidence="1">Nucleolus</location>
    </subcellularLocation>
</comment>
<comment type="caution">
    <text evidence="6">The sequence shown here is derived from an EMBL/GenBank/DDBJ whole genome shotgun (WGS) entry which is preliminary data.</text>
</comment>
<comment type="similarity">
    <text evidence="2">Belongs to the eukaryotic RPA49/POLR1E RNA polymerase subunit family.</text>
</comment>